<keyword evidence="5 11" id="KW-0812">Transmembrane</keyword>
<keyword evidence="8" id="KW-0496">Mitochondrion</keyword>
<feature type="transmembrane region" description="Helical" evidence="11">
    <location>
        <begin position="16"/>
        <end position="32"/>
    </location>
</feature>
<evidence type="ECO:0000256" key="10">
    <source>
        <dbReference type="SAM" id="MobiDB-lite"/>
    </source>
</evidence>
<dbReference type="Proteomes" id="UP000708208">
    <property type="component" value="Unassembled WGS sequence"/>
</dbReference>
<dbReference type="EMBL" id="CAJVCH010245229">
    <property type="protein sequence ID" value="CAG7733214.1"/>
    <property type="molecule type" value="Genomic_DNA"/>
</dbReference>
<evidence type="ECO:0000256" key="8">
    <source>
        <dbReference type="ARBA" id="ARBA00023128"/>
    </source>
</evidence>
<evidence type="ECO:0000313" key="13">
    <source>
        <dbReference type="Proteomes" id="UP000708208"/>
    </source>
</evidence>
<reference evidence="12" key="1">
    <citation type="submission" date="2021-06" db="EMBL/GenBank/DDBJ databases">
        <authorList>
            <person name="Hodson N. C."/>
            <person name="Mongue J. A."/>
            <person name="Jaron S. K."/>
        </authorList>
    </citation>
    <scope>NUCLEOTIDE SEQUENCE</scope>
</reference>
<comment type="caution">
    <text evidence="12">The sequence shown here is derived from an EMBL/GenBank/DDBJ whole genome shotgun (WGS) entry which is preliminary data.</text>
</comment>
<evidence type="ECO:0000256" key="11">
    <source>
        <dbReference type="SAM" id="Phobius"/>
    </source>
</evidence>
<evidence type="ECO:0000256" key="3">
    <source>
        <dbReference type="ARBA" id="ARBA00004173"/>
    </source>
</evidence>
<comment type="function">
    <text evidence="1">General regulator of phagocytosis. Required to uptake Gram negative bacterium by macrophages.</text>
</comment>
<evidence type="ECO:0000256" key="7">
    <source>
        <dbReference type="ARBA" id="ARBA00023034"/>
    </source>
</evidence>
<evidence type="ECO:0000256" key="1">
    <source>
        <dbReference type="ARBA" id="ARBA00002620"/>
    </source>
</evidence>
<evidence type="ECO:0000256" key="2">
    <source>
        <dbReference type="ARBA" id="ARBA00004167"/>
    </source>
</evidence>
<dbReference type="OrthoDB" id="5960253at2759"/>
<keyword evidence="7" id="KW-0333">Golgi apparatus</keyword>
<dbReference type="GO" id="GO:0016020">
    <property type="term" value="C:membrane"/>
    <property type="evidence" value="ECO:0007669"/>
    <property type="project" value="UniProtKB-SubCell"/>
</dbReference>
<gene>
    <name evidence="12" type="ORF">AFUS01_LOCUS21671</name>
</gene>
<dbReference type="GO" id="GO:0005794">
    <property type="term" value="C:Golgi apparatus"/>
    <property type="evidence" value="ECO:0007669"/>
    <property type="project" value="UniProtKB-SubCell"/>
</dbReference>
<feature type="compositionally biased region" description="Polar residues" evidence="10">
    <location>
        <begin position="185"/>
        <end position="204"/>
    </location>
</feature>
<dbReference type="GO" id="GO:0005739">
    <property type="term" value="C:mitochondrion"/>
    <property type="evidence" value="ECO:0007669"/>
    <property type="project" value="UniProtKB-SubCell"/>
</dbReference>
<evidence type="ECO:0000256" key="5">
    <source>
        <dbReference type="ARBA" id="ARBA00022692"/>
    </source>
</evidence>
<name>A0A8J2K7P7_9HEXA</name>
<evidence type="ECO:0000313" key="12">
    <source>
        <dbReference type="EMBL" id="CAG7733214.1"/>
    </source>
</evidence>
<sequence>MNNVSTINGSKRANDGSAAGGVLTFLLLFIFAKRQIMRFTLRSHRTPHAPFGQDANKVLRREILRRIDAIQKITYEPQVLRDEVGNMYIQDGKAKPCHYYRMKAVDDAKSLEMAMVKKKLGKRHSFESLRSYVIVLLTPQIDPRIVHQFCDLYEAARFNGKPFTEEDYKAFTQLLKQLRHTVSTLQPKSSVRSPSKGTTMSSKPTLPAPVTNVQSQGTEEKNAFESLAAPYIRKLTKKDKSKWTQSRATEEEQALCDSAAALHEISIICPSKDESTAV</sequence>
<comment type="subcellular location">
    <subcellularLocation>
        <location evidence="4">Golgi apparatus</location>
    </subcellularLocation>
    <subcellularLocation>
        <location evidence="2">Membrane</location>
        <topology evidence="2">Single-pass membrane protein</topology>
    </subcellularLocation>
    <subcellularLocation>
        <location evidence="3">Mitochondrion</location>
    </subcellularLocation>
</comment>
<evidence type="ECO:0000256" key="9">
    <source>
        <dbReference type="ARBA" id="ARBA00023136"/>
    </source>
</evidence>
<feature type="region of interest" description="Disordered" evidence="10">
    <location>
        <begin position="185"/>
        <end position="218"/>
    </location>
</feature>
<evidence type="ECO:0000256" key="4">
    <source>
        <dbReference type="ARBA" id="ARBA00004555"/>
    </source>
</evidence>
<dbReference type="PANTHER" id="PTHR21425">
    <property type="entry name" value="NICE-3"/>
    <property type="match status" value="1"/>
</dbReference>
<dbReference type="InterPro" id="IPR010876">
    <property type="entry name" value="C1orf43"/>
</dbReference>
<accession>A0A8J2K7P7</accession>
<protein>
    <submittedName>
        <fullName evidence="12">Uncharacterized protein</fullName>
    </submittedName>
</protein>
<evidence type="ECO:0000256" key="6">
    <source>
        <dbReference type="ARBA" id="ARBA00022989"/>
    </source>
</evidence>
<dbReference type="Pfam" id="PF07406">
    <property type="entry name" value="NICE-3"/>
    <property type="match status" value="1"/>
</dbReference>
<dbReference type="PANTHER" id="PTHR21425:SF2">
    <property type="entry name" value="PROTEIN C1ORF43"/>
    <property type="match status" value="1"/>
</dbReference>
<keyword evidence="6 11" id="KW-1133">Transmembrane helix</keyword>
<proteinExistence type="predicted"/>
<dbReference type="AlphaFoldDB" id="A0A8J2K7P7"/>
<keyword evidence="13" id="KW-1185">Reference proteome</keyword>
<organism evidence="12 13">
    <name type="scientific">Allacma fusca</name>
    <dbReference type="NCBI Taxonomy" id="39272"/>
    <lineage>
        <taxon>Eukaryota</taxon>
        <taxon>Metazoa</taxon>
        <taxon>Ecdysozoa</taxon>
        <taxon>Arthropoda</taxon>
        <taxon>Hexapoda</taxon>
        <taxon>Collembola</taxon>
        <taxon>Symphypleona</taxon>
        <taxon>Sminthuridae</taxon>
        <taxon>Allacma</taxon>
    </lineage>
</organism>
<keyword evidence="9 11" id="KW-0472">Membrane</keyword>